<dbReference type="EMBL" id="JBHTIZ010000021">
    <property type="protein sequence ID" value="MFD0984300.1"/>
    <property type="molecule type" value="Genomic_DNA"/>
</dbReference>
<dbReference type="RefSeq" id="WP_379753361.1">
    <property type="nucleotide sequence ID" value="NZ_JBHSYB010000006.1"/>
</dbReference>
<dbReference type="Proteomes" id="UP001597051">
    <property type="component" value="Unassembled WGS sequence"/>
</dbReference>
<sequence>MESYNKQILSNFNEWKEHGRCNQAINLNQVIGEEYFCESNPHFFTGDLNADLVLVHLNPKRNKNITTKKFDIEKPKFETFQEYFDYFRYFGKNNYGEQSARTHKSPFDKKQIRFIKPLNILPFTGTDTYKDLEIVIDNKLQIELIPFGSENFNYNKVGINNIEPFIENILSLITAKNRKLVVFCGRVFDTILNNYIVNKKIHEFKLQKIDGTLTEDNYHFIEVKIQYNEKSIKAIIAPQYAMQGMPIEQYGIKLNQLLNNKTSS</sequence>
<gene>
    <name evidence="1" type="ORF">ACFQ0S_07405</name>
</gene>
<protein>
    <submittedName>
        <fullName evidence="1">Uncharacterized protein</fullName>
    </submittedName>
</protein>
<accession>A0ABW3J1I6</accession>
<comment type="caution">
    <text evidence="1">The sequence shown here is derived from an EMBL/GenBank/DDBJ whole genome shotgun (WGS) entry which is preliminary data.</text>
</comment>
<evidence type="ECO:0000313" key="1">
    <source>
        <dbReference type="EMBL" id="MFD0984300.1"/>
    </source>
</evidence>
<keyword evidence="2" id="KW-1185">Reference proteome</keyword>
<reference evidence="2" key="1">
    <citation type="journal article" date="2019" name="Int. J. Syst. Evol. Microbiol.">
        <title>The Global Catalogue of Microorganisms (GCM) 10K type strain sequencing project: providing services to taxonomists for standard genome sequencing and annotation.</title>
        <authorList>
            <consortium name="The Broad Institute Genomics Platform"/>
            <consortium name="The Broad Institute Genome Sequencing Center for Infectious Disease"/>
            <person name="Wu L."/>
            <person name="Ma J."/>
        </authorList>
    </citation>
    <scope>NUCLEOTIDE SEQUENCE [LARGE SCALE GENOMIC DNA]</scope>
    <source>
        <strain evidence="2">CECT 7649</strain>
    </source>
</reference>
<organism evidence="1 2">
    <name type="scientific">Flavobacterium myungsuense</name>
    <dbReference type="NCBI Taxonomy" id="651823"/>
    <lineage>
        <taxon>Bacteria</taxon>
        <taxon>Pseudomonadati</taxon>
        <taxon>Bacteroidota</taxon>
        <taxon>Flavobacteriia</taxon>
        <taxon>Flavobacteriales</taxon>
        <taxon>Flavobacteriaceae</taxon>
        <taxon>Flavobacterium</taxon>
    </lineage>
</organism>
<proteinExistence type="predicted"/>
<evidence type="ECO:0000313" key="2">
    <source>
        <dbReference type="Proteomes" id="UP001597051"/>
    </source>
</evidence>
<name>A0ABW3J1I6_9FLAO</name>